<keyword evidence="3 11" id="KW-1134">Transmembrane beta strand</keyword>
<keyword evidence="4" id="KW-0410">Iron transport</keyword>
<dbReference type="Proteomes" id="UP001325680">
    <property type="component" value="Chromosome"/>
</dbReference>
<dbReference type="InterPro" id="IPR012910">
    <property type="entry name" value="Plug_dom"/>
</dbReference>
<evidence type="ECO:0000256" key="6">
    <source>
        <dbReference type="ARBA" id="ARBA00022729"/>
    </source>
</evidence>
<organism evidence="14 15">
    <name type="scientific">Niabella yanshanensis</name>
    <dbReference type="NCBI Taxonomy" id="577386"/>
    <lineage>
        <taxon>Bacteria</taxon>
        <taxon>Pseudomonadati</taxon>
        <taxon>Bacteroidota</taxon>
        <taxon>Chitinophagia</taxon>
        <taxon>Chitinophagales</taxon>
        <taxon>Chitinophagaceae</taxon>
        <taxon>Niabella</taxon>
    </lineage>
</organism>
<dbReference type="Gene3D" id="2.40.170.20">
    <property type="entry name" value="TonB-dependent receptor, beta-barrel domain"/>
    <property type="match status" value="1"/>
</dbReference>
<keyword evidence="9 11" id="KW-0472">Membrane</keyword>
<keyword evidence="6" id="KW-0732">Signal</keyword>
<evidence type="ECO:0000256" key="3">
    <source>
        <dbReference type="ARBA" id="ARBA00022452"/>
    </source>
</evidence>
<evidence type="ECO:0000259" key="13">
    <source>
        <dbReference type="Pfam" id="PF14905"/>
    </source>
</evidence>
<gene>
    <name evidence="14" type="ORF">U0035_05030</name>
</gene>
<feature type="domain" description="Outer membrane protein beta-barrel" evidence="13">
    <location>
        <begin position="523"/>
        <end position="721"/>
    </location>
</feature>
<dbReference type="Pfam" id="PF07715">
    <property type="entry name" value="Plug"/>
    <property type="match status" value="1"/>
</dbReference>
<keyword evidence="8" id="KW-0406">Ion transport</keyword>
<dbReference type="PANTHER" id="PTHR32552:SF68">
    <property type="entry name" value="FERRICHROME OUTER MEMBRANE TRANSPORTER_PHAGE RECEPTOR"/>
    <property type="match status" value="1"/>
</dbReference>
<name>A0ABZ0WBI5_9BACT</name>
<dbReference type="InterPro" id="IPR041700">
    <property type="entry name" value="OMP_b-brl_3"/>
</dbReference>
<evidence type="ECO:0000256" key="11">
    <source>
        <dbReference type="PROSITE-ProRule" id="PRU01360"/>
    </source>
</evidence>
<evidence type="ECO:0000256" key="4">
    <source>
        <dbReference type="ARBA" id="ARBA00022496"/>
    </source>
</evidence>
<keyword evidence="10 11" id="KW-0998">Cell outer membrane</keyword>
<dbReference type="RefSeq" id="WP_114789675.1">
    <property type="nucleotide sequence ID" value="NZ_CP139960.1"/>
</dbReference>
<evidence type="ECO:0000256" key="9">
    <source>
        <dbReference type="ARBA" id="ARBA00023136"/>
    </source>
</evidence>
<accession>A0ABZ0WBI5</accession>
<dbReference type="EMBL" id="CP139960">
    <property type="protein sequence ID" value="WQD39510.1"/>
    <property type="molecule type" value="Genomic_DNA"/>
</dbReference>
<evidence type="ECO:0000256" key="7">
    <source>
        <dbReference type="ARBA" id="ARBA00023004"/>
    </source>
</evidence>
<keyword evidence="14" id="KW-0675">Receptor</keyword>
<proteinExistence type="inferred from homology"/>
<reference evidence="14 15" key="1">
    <citation type="submission" date="2023-12" db="EMBL/GenBank/DDBJ databases">
        <title>Genome sequencing and assembly of bacterial species from a model synthetic community.</title>
        <authorList>
            <person name="Hogle S.L."/>
        </authorList>
    </citation>
    <scope>NUCLEOTIDE SEQUENCE [LARGE SCALE GENOMIC DNA]</scope>
    <source>
        <strain evidence="14 15">HAMBI_3031</strain>
    </source>
</reference>
<feature type="domain" description="TonB-dependent receptor plug" evidence="12">
    <location>
        <begin position="45"/>
        <end position="153"/>
    </location>
</feature>
<keyword evidence="5 11" id="KW-0812">Transmembrane</keyword>
<evidence type="ECO:0000313" key="15">
    <source>
        <dbReference type="Proteomes" id="UP001325680"/>
    </source>
</evidence>
<evidence type="ECO:0000256" key="1">
    <source>
        <dbReference type="ARBA" id="ARBA00004571"/>
    </source>
</evidence>
<dbReference type="InterPro" id="IPR036942">
    <property type="entry name" value="Beta-barrel_TonB_sf"/>
</dbReference>
<evidence type="ECO:0000313" key="14">
    <source>
        <dbReference type="EMBL" id="WQD39510.1"/>
    </source>
</evidence>
<evidence type="ECO:0000256" key="5">
    <source>
        <dbReference type="ARBA" id="ARBA00022692"/>
    </source>
</evidence>
<dbReference type="InterPro" id="IPR039426">
    <property type="entry name" value="TonB-dep_rcpt-like"/>
</dbReference>
<sequence>MKRILVFIGLSCTAGSSLFAQRDSIPSDSVQLLTPVEVRSTRLNEKSPFAVSNIGKKEIAKQNLGQNFPYLLNQIPSVVTSSDDGVGIGYSSMRIRGSDIARTNVTFNGIPVNDPESQGAFFVNFGDIASSTSSVQLQRGVGSSTNGAGAFGASLNIYNIEQNKQASASISNAYGSFNTWKHTLQAGTGLLRGGFQFDVRLSKINSSGYIQRSNSYLKSLQFLAGWTSKDEMTNIKFNLLSGKEKTGQAWNGIGTIFFDGQGPDGLSYSDQLDLAGRRTNTLGKMADGNYYDDQTDNYQQDYYQLFLNHKFNPYWSANLSFFLTRGKGYYNEYRKGDPFSDYGLQNPVIGDSVITSTNLTRQLWLDNHYYGTVFSVNYSRNNTDINIGGAYTQYDAKHYGFIRWADVGVPVNYRWYNLPASKNDFNIYAKLQQQIITNLYGFVDLQLRSVDYAIEGFRKNPGLQSGGKYTFFNPKAGVSYIMKHANTAQSKVYGSVAVANKEPNRDDFEANTTEAPKHEQLTDFELGYQFNAKKFEAGINGYYMKYNNQLIATGKINDVGATARINVDNSYRAGIELTAAYRPTYWLQASANATFSRNKLKNLVQYDVDYDNEGQISESFSNTDISFSPNAVAGAVLTFEPFTKPESKQHFYFDLLEKYVGRQYLDNSQNQLRSINPYALTDARVRYQFSSNVFKDISIILMVNNVFNKKYENNGYTYTYLYDGVMTTENYYFTQAGTNWNVGLTFGF</sequence>
<dbReference type="Pfam" id="PF14905">
    <property type="entry name" value="OMP_b-brl_3"/>
    <property type="match status" value="1"/>
</dbReference>
<evidence type="ECO:0000256" key="2">
    <source>
        <dbReference type="ARBA" id="ARBA00022448"/>
    </source>
</evidence>
<keyword evidence="15" id="KW-1185">Reference proteome</keyword>
<keyword evidence="7" id="KW-0408">Iron</keyword>
<comment type="similarity">
    <text evidence="11">Belongs to the TonB-dependent receptor family.</text>
</comment>
<evidence type="ECO:0000259" key="12">
    <source>
        <dbReference type="Pfam" id="PF07715"/>
    </source>
</evidence>
<comment type="subcellular location">
    <subcellularLocation>
        <location evidence="1 11">Cell outer membrane</location>
        <topology evidence="1 11">Multi-pass membrane protein</topology>
    </subcellularLocation>
</comment>
<evidence type="ECO:0000256" key="8">
    <source>
        <dbReference type="ARBA" id="ARBA00023065"/>
    </source>
</evidence>
<dbReference type="SUPFAM" id="SSF56935">
    <property type="entry name" value="Porins"/>
    <property type="match status" value="1"/>
</dbReference>
<dbReference type="Gene3D" id="2.170.130.10">
    <property type="entry name" value="TonB-dependent receptor, plug domain"/>
    <property type="match status" value="1"/>
</dbReference>
<dbReference type="PROSITE" id="PS52016">
    <property type="entry name" value="TONB_DEPENDENT_REC_3"/>
    <property type="match status" value="1"/>
</dbReference>
<keyword evidence="2 11" id="KW-0813">Transport</keyword>
<evidence type="ECO:0000256" key="10">
    <source>
        <dbReference type="ARBA" id="ARBA00023237"/>
    </source>
</evidence>
<dbReference type="PANTHER" id="PTHR32552">
    <property type="entry name" value="FERRICHROME IRON RECEPTOR-RELATED"/>
    <property type="match status" value="1"/>
</dbReference>
<dbReference type="InterPro" id="IPR037066">
    <property type="entry name" value="Plug_dom_sf"/>
</dbReference>
<protein>
    <submittedName>
        <fullName evidence="14">TonB-dependent receptor</fullName>
    </submittedName>
</protein>